<feature type="domain" description="PDZ" evidence="4">
    <location>
        <begin position="274"/>
        <end position="340"/>
    </location>
</feature>
<dbReference type="GO" id="GO:0006508">
    <property type="term" value="P:proteolysis"/>
    <property type="evidence" value="ECO:0007669"/>
    <property type="project" value="UniProtKB-KW"/>
</dbReference>
<keyword evidence="2" id="KW-0378">Hydrolase</keyword>
<dbReference type="Gene3D" id="2.40.10.120">
    <property type="match status" value="1"/>
</dbReference>
<keyword evidence="3" id="KW-0812">Transmembrane</keyword>
<sequence>MKSNISKFLFGTFYFFIFLLIVLVSILLYGSSKFSFADLSNSIKNLFSVERILDGKPLMLTKEVVQEESVVTNVVEEVSPSVVSIIIKTYDFDIFDGPSSKESGIGTGFVVDSSGLIITNSHVVGDPEGEYSVVTKDGETYDVDKIHLDEATDIAILEITARNLPAVKFGDSDSLKVGQKAIAIGNALGQFQNTVTVGVVSGISRQIVATGGAGQPSKIYESVIQTDAALNPGNSGGPLLDSFGQVIGVNVATTTGAENISFAIPINSVKPILEVFLREGKIVRPYMGVYYSMISKEISRIRDLPEGAFVSRVVADSPAMQAGIKRGDILVEVEGQPLSSERSLISALSKFKVGDTIKIKIDRNGSEVILSVTLGEVPSEE</sequence>
<accession>A0A1F4WMP8</accession>
<evidence type="ECO:0000256" key="3">
    <source>
        <dbReference type="SAM" id="Phobius"/>
    </source>
</evidence>
<keyword evidence="3" id="KW-1133">Transmembrane helix</keyword>
<name>A0A1F4WMP8_UNCKA</name>
<evidence type="ECO:0000313" key="6">
    <source>
        <dbReference type="Proteomes" id="UP000179113"/>
    </source>
</evidence>
<dbReference type="Pfam" id="PF13365">
    <property type="entry name" value="Trypsin_2"/>
    <property type="match status" value="1"/>
</dbReference>
<dbReference type="GO" id="GO:0004252">
    <property type="term" value="F:serine-type endopeptidase activity"/>
    <property type="evidence" value="ECO:0007669"/>
    <property type="project" value="InterPro"/>
</dbReference>
<dbReference type="PROSITE" id="PS50106">
    <property type="entry name" value="PDZ"/>
    <property type="match status" value="1"/>
</dbReference>
<dbReference type="InterPro" id="IPR001940">
    <property type="entry name" value="Peptidase_S1C"/>
</dbReference>
<keyword evidence="1" id="KW-0645">Protease</keyword>
<organism evidence="5 6">
    <name type="scientific">candidate division WWE3 bacterium RIFOXYC1_FULL_39_7</name>
    <dbReference type="NCBI Taxonomy" id="1802643"/>
    <lineage>
        <taxon>Bacteria</taxon>
        <taxon>Katanobacteria</taxon>
    </lineage>
</organism>
<evidence type="ECO:0000313" key="5">
    <source>
        <dbReference type="EMBL" id="OGC70707.1"/>
    </source>
</evidence>
<dbReference type="PANTHER" id="PTHR43343">
    <property type="entry name" value="PEPTIDASE S12"/>
    <property type="match status" value="1"/>
</dbReference>
<reference evidence="5 6" key="1">
    <citation type="journal article" date="2016" name="Nat. Commun.">
        <title>Thousands of microbial genomes shed light on interconnected biogeochemical processes in an aquifer system.</title>
        <authorList>
            <person name="Anantharaman K."/>
            <person name="Brown C.T."/>
            <person name="Hug L.A."/>
            <person name="Sharon I."/>
            <person name="Castelle C.J."/>
            <person name="Probst A.J."/>
            <person name="Thomas B.C."/>
            <person name="Singh A."/>
            <person name="Wilkins M.J."/>
            <person name="Karaoz U."/>
            <person name="Brodie E.L."/>
            <person name="Williams K.H."/>
            <person name="Hubbard S.S."/>
            <person name="Banfield J.F."/>
        </authorList>
    </citation>
    <scope>NUCLEOTIDE SEQUENCE [LARGE SCALE GENOMIC DNA]</scope>
</reference>
<gene>
    <name evidence="5" type="ORF">A2415_03655</name>
</gene>
<proteinExistence type="predicted"/>
<dbReference type="InterPro" id="IPR001478">
    <property type="entry name" value="PDZ"/>
</dbReference>
<dbReference type="Proteomes" id="UP000179113">
    <property type="component" value="Unassembled WGS sequence"/>
</dbReference>
<dbReference type="SUPFAM" id="SSF50156">
    <property type="entry name" value="PDZ domain-like"/>
    <property type="match status" value="1"/>
</dbReference>
<dbReference type="Pfam" id="PF13180">
    <property type="entry name" value="PDZ_2"/>
    <property type="match status" value="1"/>
</dbReference>
<evidence type="ECO:0000259" key="4">
    <source>
        <dbReference type="PROSITE" id="PS50106"/>
    </source>
</evidence>
<dbReference type="SUPFAM" id="SSF50494">
    <property type="entry name" value="Trypsin-like serine proteases"/>
    <property type="match status" value="1"/>
</dbReference>
<dbReference type="EMBL" id="MEWA01000001">
    <property type="protein sequence ID" value="OGC70707.1"/>
    <property type="molecule type" value="Genomic_DNA"/>
</dbReference>
<comment type="caution">
    <text evidence="5">The sequence shown here is derived from an EMBL/GenBank/DDBJ whole genome shotgun (WGS) entry which is preliminary data.</text>
</comment>
<dbReference type="Gene3D" id="2.30.42.10">
    <property type="match status" value="1"/>
</dbReference>
<dbReference type="SMART" id="SM00228">
    <property type="entry name" value="PDZ"/>
    <property type="match status" value="1"/>
</dbReference>
<dbReference type="InterPro" id="IPR051201">
    <property type="entry name" value="Chloro_Bact_Ser_Proteases"/>
</dbReference>
<dbReference type="AlphaFoldDB" id="A0A1F4WMP8"/>
<keyword evidence="3" id="KW-0472">Membrane</keyword>
<protein>
    <recommendedName>
        <fullName evidence="4">PDZ domain-containing protein</fullName>
    </recommendedName>
</protein>
<feature type="transmembrane region" description="Helical" evidence="3">
    <location>
        <begin position="12"/>
        <end position="30"/>
    </location>
</feature>
<dbReference type="InterPro" id="IPR036034">
    <property type="entry name" value="PDZ_sf"/>
</dbReference>
<dbReference type="PRINTS" id="PR00834">
    <property type="entry name" value="PROTEASES2C"/>
</dbReference>
<dbReference type="InterPro" id="IPR009003">
    <property type="entry name" value="Peptidase_S1_PA"/>
</dbReference>
<evidence type="ECO:0000256" key="2">
    <source>
        <dbReference type="ARBA" id="ARBA00022801"/>
    </source>
</evidence>
<evidence type="ECO:0000256" key="1">
    <source>
        <dbReference type="ARBA" id="ARBA00022670"/>
    </source>
</evidence>
<dbReference type="PANTHER" id="PTHR43343:SF3">
    <property type="entry name" value="PROTEASE DO-LIKE 8, CHLOROPLASTIC"/>
    <property type="match status" value="1"/>
</dbReference>